<name>A0A7M1NZ41_HAEPA</name>
<dbReference type="AlphaFoldDB" id="A0A7M1NZ41"/>
<sequence>MNKFKIALLTTAFVGLFACTTTQQPKKTVKTRYLKNNISQAELNNPKDYKRYYYSCRNSETGSNSYLTTYFPLSRESRMKDNFGIYFQLDDGKAVPFDHVENRTLNARGNRFEVIYRSYEPIDGSYVDLIARENNSVYYKNNQGMKTTWLNCREG</sequence>
<dbReference type="RefSeq" id="WP_197544189.1">
    <property type="nucleotide sequence ID" value="NZ_CP063120.1"/>
</dbReference>
<dbReference type="Proteomes" id="UP000595009">
    <property type="component" value="Chromosome"/>
</dbReference>
<gene>
    <name evidence="1" type="ORF">INP94_04825</name>
</gene>
<evidence type="ECO:0008006" key="3">
    <source>
        <dbReference type="Google" id="ProtNLM"/>
    </source>
</evidence>
<organism evidence="1 2">
    <name type="scientific">Haemophilus parainfluenzae</name>
    <dbReference type="NCBI Taxonomy" id="729"/>
    <lineage>
        <taxon>Bacteria</taxon>
        <taxon>Pseudomonadati</taxon>
        <taxon>Pseudomonadota</taxon>
        <taxon>Gammaproteobacteria</taxon>
        <taxon>Pasteurellales</taxon>
        <taxon>Pasteurellaceae</taxon>
        <taxon>Haemophilus</taxon>
    </lineage>
</organism>
<dbReference type="EMBL" id="CP063120">
    <property type="protein sequence ID" value="QOR18202.1"/>
    <property type="molecule type" value="Genomic_DNA"/>
</dbReference>
<dbReference type="PROSITE" id="PS51257">
    <property type="entry name" value="PROKAR_LIPOPROTEIN"/>
    <property type="match status" value="1"/>
</dbReference>
<proteinExistence type="predicted"/>
<accession>A0A7M1NZ41</accession>
<evidence type="ECO:0000313" key="1">
    <source>
        <dbReference type="EMBL" id="QOR18202.1"/>
    </source>
</evidence>
<evidence type="ECO:0000313" key="2">
    <source>
        <dbReference type="Proteomes" id="UP000595009"/>
    </source>
</evidence>
<reference evidence="1 2" key="1">
    <citation type="submission" date="2020-10" db="EMBL/GenBank/DDBJ databases">
        <title>Genomic diversity and antimicrobial resistance of Haemophilus colonising the airways of young children with cystic fibrosis.</title>
        <authorList>
            <person name="Watts S.C."/>
            <person name="Judd L.M."/>
            <person name="Carzino R."/>
            <person name="Ranganathan S."/>
            <person name="Holt K.E."/>
        </authorList>
    </citation>
    <scope>NUCLEOTIDE SEQUENCE [LARGE SCALE GENOMIC DNA]</scope>
    <source>
        <strain evidence="1 2">M1C137_2</strain>
    </source>
</reference>
<protein>
    <recommendedName>
        <fullName evidence="3">Lipoprotein</fullName>
    </recommendedName>
</protein>